<dbReference type="InterPro" id="IPR011330">
    <property type="entry name" value="Glyco_hydro/deAcase_b/a-brl"/>
</dbReference>
<dbReference type="SUPFAM" id="SSF88713">
    <property type="entry name" value="Glycoside hydrolase/deacetylase"/>
    <property type="match status" value="1"/>
</dbReference>
<dbReference type="InterPro" id="IPR002509">
    <property type="entry name" value="NODB_dom"/>
</dbReference>
<keyword evidence="2" id="KW-0732">Signal</keyword>
<evidence type="ECO:0000259" key="5">
    <source>
        <dbReference type="Pfam" id="PF01522"/>
    </source>
</evidence>
<dbReference type="OrthoDB" id="3722973at2"/>
<dbReference type="InterPro" id="IPR051398">
    <property type="entry name" value="Polysacch_Deacetylase"/>
</dbReference>
<dbReference type="SUPFAM" id="SSF48452">
    <property type="entry name" value="TPR-like"/>
    <property type="match status" value="1"/>
</dbReference>
<dbReference type="Proteomes" id="UP000298460">
    <property type="component" value="Unassembled WGS sequence"/>
</dbReference>
<sequence length="509" mass="57184">MQTKLNLAAHKTIIIALLAFVVLTGITVPIVYNQYVLQNQSPSQTEPDALQEQEQKSQQAIKDKQIEDEARAIQSEADRDSLDKGNTAYAAKEYLKAIEWYKKITSKNAADYQTAQEQIKKLTTEMYSYYLAQAEVVSKEGDYQEAIRLLNGMSAYYPDDAQIKSDLHKYQVAQEAPATEKAELGLVPYNGPIEHIFFHPLLAYPALTFDGDADSNGFNQYFVTVSEFKKIFDQIYANNYILIDFKALYDEKVENGKTVLVHKELKLPPNKKPLIMSVDDVNYPDYKSTNGTISKLILDSEGKVATYSVSPSGEKVTSHDNEVIPIIDAFVAKHPDFSFQGAKGILAFTGYYGILGYNTQDLDSPSYQEERQSALAIIERLRATGWTFASHGYSHLDARTESYQSLEKDTLRWKKEVGSLIGPTNIYVYPFGSSVLPGNPKFQFLLDQGFNILCSVGPTPYLKDSTDYMMMDRRHIDGIALYNQEAILKNLFDAKSVIDSVRPPLKAGS</sequence>
<accession>A0A4Z0RC69</accession>
<keyword evidence="7" id="KW-1185">Reference proteome</keyword>
<evidence type="ECO:0000256" key="2">
    <source>
        <dbReference type="ARBA" id="ARBA00022729"/>
    </source>
</evidence>
<evidence type="ECO:0000313" key="6">
    <source>
        <dbReference type="EMBL" id="TGE39226.1"/>
    </source>
</evidence>
<feature type="transmembrane region" description="Helical" evidence="4">
    <location>
        <begin position="12"/>
        <end position="32"/>
    </location>
</feature>
<dbReference type="RefSeq" id="WP_135545721.1">
    <property type="nucleotide sequence ID" value="NZ_SPQQ01000002.1"/>
</dbReference>
<keyword evidence="4" id="KW-0812">Transmembrane</keyword>
<dbReference type="GO" id="GO:0005576">
    <property type="term" value="C:extracellular region"/>
    <property type="evidence" value="ECO:0007669"/>
    <property type="project" value="UniProtKB-SubCell"/>
</dbReference>
<dbReference type="Pfam" id="PF01522">
    <property type="entry name" value="Polysacc_deac_1"/>
    <property type="match status" value="1"/>
</dbReference>
<evidence type="ECO:0000256" key="3">
    <source>
        <dbReference type="SAM" id="MobiDB-lite"/>
    </source>
</evidence>
<proteinExistence type="predicted"/>
<evidence type="ECO:0000256" key="4">
    <source>
        <dbReference type="SAM" id="Phobius"/>
    </source>
</evidence>
<evidence type="ECO:0000256" key="1">
    <source>
        <dbReference type="ARBA" id="ARBA00004613"/>
    </source>
</evidence>
<dbReference type="EMBL" id="SPQQ01000002">
    <property type="protein sequence ID" value="TGE39226.1"/>
    <property type="molecule type" value="Genomic_DNA"/>
</dbReference>
<reference evidence="6 7" key="1">
    <citation type="submission" date="2019-03" db="EMBL/GenBank/DDBJ databases">
        <title>Draft Genome Sequence of Desulfosporosinus fructosivorans Strain 63.6F, Isolated from Marine Sediment in the Baltic Sea.</title>
        <authorList>
            <person name="Hausmann B."/>
            <person name="Vandieken V."/>
            <person name="Pjevac P."/>
            <person name="Schreck K."/>
            <person name="Herbold C.W."/>
            <person name="Loy A."/>
        </authorList>
    </citation>
    <scope>NUCLEOTIDE SEQUENCE [LARGE SCALE GENOMIC DNA]</scope>
    <source>
        <strain evidence="6 7">63.6F</strain>
    </source>
</reference>
<feature type="region of interest" description="Disordered" evidence="3">
    <location>
        <begin position="43"/>
        <end position="63"/>
    </location>
</feature>
<gene>
    <name evidence="6" type="ORF">E4K67_07160</name>
</gene>
<dbReference type="PANTHER" id="PTHR34216:SF3">
    <property type="entry name" value="POLY-BETA-1,6-N-ACETYL-D-GLUCOSAMINE N-DEACETYLASE"/>
    <property type="match status" value="1"/>
</dbReference>
<organism evidence="6 7">
    <name type="scientific">Desulfosporosinus fructosivorans</name>
    <dbReference type="NCBI Taxonomy" id="2018669"/>
    <lineage>
        <taxon>Bacteria</taxon>
        <taxon>Bacillati</taxon>
        <taxon>Bacillota</taxon>
        <taxon>Clostridia</taxon>
        <taxon>Eubacteriales</taxon>
        <taxon>Desulfitobacteriaceae</taxon>
        <taxon>Desulfosporosinus</taxon>
    </lineage>
</organism>
<dbReference type="Gene3D" id="1.25.40.10">
    <property type="entry name" value="Tetratricopeptide repeat domain"/>
    <property type="match status" value="1"/>
</dbReference>
<comment type="caution">
    <text evidence="6">The sequence shown here is derived from an EMBL/GenBank/DDBJ whole genome shotgun (WGS) entry which is preliminary data.</text>
</comment>
<dbReference type="Gene3D" id="3.20.20.370">
    <property type="entry name" value="Glycoside hydrolase/deacetylase"/>
    <property type="match status" value="1"/>
</dbReference>
<dbReference type="AlphaFoldDB" id="A0A4Z0RC69"/>
<keyword evidence="4" id="KW-0472">Membrane</keyword>
<comment type="subcellular location">
    <subcellularLocation>
        <location evidence="1">Secreted</location>
    </subcellularLocation>
</comment>
<name>A0A4Z0RC69_9FIRM</name>
<keyword evidence="4" id="KW-1133">Transmembrane helix</keyword>
<feature type="domain" description="NodB homology" evidence="5">
    <location>
        <begin position="376"/>
        <end position="433"/>
    </location>
</feature>
<evidence type="ECO:0000313" key="7">
    <source>
        <dbReference type="Proteomes" id="UP000298460"/>
    </source>
</evidence>
<dbReference type="PANTHER" id="PTHR34216">
    <property type="match status" value="1"/>
</dbReference>
<dbReference type="GO" id="GO:0016810">
    <property type="term" value="F:hydrolase activity, acting on carbon-nitrogen (but not peptide) bonds"/>
    <property type="evidence" value="ECO:0007669"/>
    <property type="project" value="InterPro"/>
</dbReference>
<dbReference type="InterPro" id="IPR011990">
    <property type="entry name" value="TPR-like_helical_dom_sf"/>
</dbReference>
<dbReference type="GO" id="GO:0005975">
    <property type="term" value="P:carbohydrate metabolic process"/>
    <property type="evidence" value="ECO:0007669"/>
    <property type="project" value="InterPro"/>
</dbReference>
<protein>
    <recommendedName>
        <fullName evidence="5">NodB homology domain-containing protein</fullName>
    </recommendedName>
</protein>